<dbReference type="InterPro" id="IPR015330">
    <property type="entry name" value="DNA_primase/pol_bifunc_N"/>
</dbReference>
<accession>A0A5D5AMU6</accession>
<dbReference type="SMART" id="SM00943">
    <property type="entry name" value="Prim-Pol"/>
    <property type="match status" value="1"/>
</dbReference>
<evidence type="ECO:0000313" key="3">
    <source>
        <dbReference type="EMBL" id="TYT62414.1"/>
    </source>
</evidence>
<protein>
    <submittedName>
        <fullName evidence="3">Bifunctional DNA primase/polymerase</fullName>
    </submittedName>
</protein>
<keyword evidence="4" id="KW-1185">Reference proteome</keyword>
<dbReference type="AlphaFoldDB" id="A0A5D5AMU6"/>
<proteinExistence type="predicted"/>
<reference evidence="3 4" key="1">
    <citation type="submission" date="2019-08" db="EMBL/GenBank/DDBJ databases">
        <title>Archaea genome.</title>
        <authorList>
            <person name="Kajale S."/>
            <person name="Shouche Y."/>
            <person name="Deshpande N."/>
            <person name="Sharma A."/>
        </authorList>
    </citation>
    <scope>NUCLEOTIDE SEQUENCE [LARGE SCALE GENOMIC DNA]</scope>
    <source>
        <strain evidence="3 4">ESP3B_9</strain>
    </source>
</reference>
<dbReference type="Pfam" id="PF09250">
    <property type="entry name" value="Prim-Pol"/>
    <property type="match status" value="1"/>
</dbReference>
<evidence type="ECO:0000259" key="2">
    <source>
        <dbReference type="SMART" id="SM00943"/>
    </source>
</evidence>
<comment type="caution">
    <text evidence="3">The sequence shown here is derived from an EMBL/GenBank/DDBJ whole genome shotgun (WGS) entry which is preliminary data.</text>
</comment>
<evidence type="ECO:0000313" key="4">
    <source>
        <dbReference type="Proteomes" id="UP000324104"/>
    </source>
</evidence>
<evidence type="ECO:0000256" key="1">
    <source>
        <dbReference type="SAM" id="MobiDB-lite"/>
    </source>
</evidence>
<feature type="region of interest" description="Disordered" evidence="1">
    <location>
        <begin position="1"/>
        <end position="39"/>
    </location>
</feature>
<dbReference type="EMBL" id="VTAW01000008">
    <property type="protein sequence ID" value="TYT62414.1"/>
    <property type="molecule type" value="Genomic_DNA"/>
</dbReference>
<dbReference type="CDD" id="cd04859">
    <property type="entry name" value="Prim_Pol"/>
    <property type="match status" value="1"/>
</dbReference>
<name>A0A5D5AMU6_9EURY</name>
<dbReference type="SUPFAM" id="SSF56747">
    <property type="entry name" value="Prim-pol domain"/>
    <property type="match status" value="1"/>
</dbReference>
<organism evidence="3 4">
    <name type="scientific">Natrialba swarupiae</name>
    <dbReference type="NCBI Taxonomy" id="2448032"/>
    <lineage>
        <taxon>Archaea</taxon>
        <taxon>Methanobacteriati</taxon>
        <taxon>Methanobacteriota</taxon>
        <taxon>Stenosarchaea group</taxon>
        <taxon>Halobacteria</taxon>
        <taxon>Halobacteriales</taxon>
        <taxon>Natrialbaceae</taxon>
        <taxon>Natrialba</taxon>
    </lineage>
</organism>
<gene>
    <name evidence="3" type="ORF">FYC77_07885</name>
</gene>
<dbReference type="Proteomes" id="UP000324104">
    <property type="component" value="Unassembled WGS sequence"/>
</dbReference>
<sequence length="476" mass="52184">MTDNSHTEPDSPVDAPTSPESIFGRQETNHTTTIPGGLHGTNAGVSEGCSHSNPVCTCNTSAEDRAVLLEDYLDRLAVEGWSDLRLMPLDQEGKLPAIASRGIKLDSPPGRALLHTPEEAVRALSTGGERGFCLYAGREEHGTEGLLFVDIDDPERLPPEDLPETLTVTSGSARGYHLTYRNDGEVANSKATGDLHGAGEVRASNWYVVLPGSVHPSGGVYHLTKDTPIAPLSEEDLPKELLPGSNSEGSTVKGGQQVEPLQVAGLPDDPAETTNDVGMTLKEVRERSEKLDRLLSDLLPRDYDYHSVSEADMATARLLLLWRFDEATTGALLQAYRDREGRVEGSESKMRRKDYVATTVRKTALLDVEAFDRDLMRAFMEDARENGGRPTVSLESVREVYNVLILIDREQYTVQDIMETDMVARGYAKGASVKRRVRRALHLLVRTGALEDRKSPGFPTQYVDTGLSDLYIPDSL</sequence>
<feature type="domain" description="DNA primase/polymerase bifunctional N-terminal" evidence="2">
    <location>
        <begin position="73"/>
        <end position="241"/>
    </location>
</feature>